<reference evidence="1 2" key="1">
    <citation type="submission" date="2018-08" db="EMBL/GenBank/DDBJ databases">
        <title>Proposal of Muricauda 72 sp.nov. and Muricauda NH166 sp.nov., isolated from seawater.</title>
        <authorList>
            <person name="Cheng H."/>
            <person name="Wu Y.-H."/>
            <person name="Guo L.-L."/>
            <person name="Xu X.-W."/>
        </authorList>
    </citation>
    <scope>NUCLEOTIDE SEQUENCE [LARGE SCALE GENOMIC DNA]</scope>
    <source>
        <strain evidence="1 2">KCTC 22173</strain>
    </source>
</reference>
<dbReference type="Pfam" id="PF18950">
    <property type="entry name" value="DUF5694"/>
    <property type="match status" value="1"/>
</dbReference>
<organism evidence="1 2">
    <name type="scientific">Flagellimonas lutimaris</name>
    <dbReference type="NCBI Taxonomy" id="475082"/>
    <lineage>
        <taxon>Bacteria</taxon>
        <taxon>Pseudomonadati</taxon>
        <taxon>Bacteroidota</taxon>
        <taxon>Flavobacteriia</taxon>
        <taxon>Flavobacteriales</taxon>
        <taxon>Flavobacteriaceae</taxon>
        <taxon>Flagellimonas</taxon>
    </lineage>
</organism>
<dbReference type="RefSeq" id="WP_119607406.1">
    <property type="nucleotide sequence ID" value="NZ_QXFH01000070.1"/>
</dbReference>
<evidence type="ECO:0008006" key="3">
    <source>
        <dbReference type="Google" id="ProtNLM"/>
    </source>
</evidence>
<protein>
    <recommendedName>
        <fullName evidence="3">TraB/GumN family protein</fullName>
    </recommendedName>
</protein>
<accession>A0A3A1NBC5</accession>
<dbReference type="EMBL" id="QXFH01000070">
    <property type="protein sequence ID" value="RIV35179.1"/>
    <property type="molecule type" value="Genomic_DNA"/>
</dbReference>
<evidence type="ECO:0000313" key="1">
    <source>
        <dbReference type="EMBL" id="RIV35179.1"/>
    </source>
</evidence>
<gene>
    <name evidence="1" type="ORF">D2V08_07400</name>
</gene>
<evidence type="ECO:0000313" key="2">
    <source>
        <dbReference type="Proteomes" id="UP000266067"/>
    </source>
</evidence>
<dbReference type="AlphaFoldDB" id="A0A3A1NBC5"/>
<keyword evidence="2" id="KW-1185">Reference proteome</keyword>
<dbReference type="Proteomes" id="UP000266067">
    <property type="component" value="Unassembled WGS sequence"/>
</dbReference>
<proteinExistence type="predicted"/>
<name>A0A3A1NBC5_9FLAO</name>
<dbReference type="OrthoDB" id="7055505at2"/>
<dbReference type="InterPro" id="IPR043749">
    <property type="entry name" value="DUF5694"/>
</dbReference>
<comment type="caution">
    <text evidence="1">The sequence shown here is derived from an EMBL/GenBank/DDBJ whole genome shotgun (WGS) entry which is preliminary data.</text>
</comment>
<sequence>MNKDHQSFYIIKKTYLLFISLFIFCNIAKAQSDIDQTQRKPTIALLGTFHFAGSTDAMSLKTDDLDAPKRQNEIVALVQALSDYKPTKVILEYPYGAMGIDSTYQLYLSGFHTLTKNERQQIGFRLAAKMGHKNVYPADYRLDLPFDSLMTFLTKTNQTKLFENLMSDMKVQVMDVWQNAYNKLTLKEFFAFLNSNKYDALNRNVYLEYINKMGSKDNYVGSKVVAKWWERNFKIMYHIDSLMEPGDRVLVLFGQGHTAILKDFYKNRSDIIYADILQYLKK</sequence>